<dbReference type="SUPFAM" id="SSF81301">
    <property type="entry name" value="Nucleotidyltransferase"/>
    <property type="match status" value="1"/>
</dbReference>
<reference evidence="3 4" key="1">
    <citation type="submission" date="2022-05" db="EMBL/GenBank/DDBJ databases">
        <authorList>
            <consortium name="Genoscope - CEA"/>
            <person name="William W."/>
        </authorList>
    </citation>
    <scope>NUCLEOTIDE SEQUENCE [LARGE SCALE GENOMIC DNA]</scope>
</reference>
<accession>A0ABN8LRT4</accession>
<dbReference type="EMBL" id="CALNXI010000095">
    <property type="protein sequence ID" value="CAH3018738.1"/>
    <property type="molecule type" value="Genomic_DNA"/>
</dbReference>
<evidence type="ECO:0000259" key="2">
    <source>
        <dbReference type="Pfam" id="PF10421"/>
    </source>
</evidence>
<dbReference type="SUPFAM" id="SSF81631">
    <property type="entry name" value="PAP/OAS1 substrate-binding domain"/>
    <property type="match status" value="2"/>
</dbReference>
<dbReference type="Pfam" id="PF10421">
    <property type="entry name" value="OAS1_C"/>
    <property type="match status" value="2"/>
</dbReference>
<sequence>MVTKSIKDANQLSGKLPVILTELESRLQRSWKGNPWQLDSIETTNFSVQFNMSRSSEELVKVDLLPTFEANVGTDAEFYMQMVRDEENWKYYSAAIVKLQVEFVKKLPANVKDLIRLVKYWRKKYIPQSGSKHLPPSYLLELLTIHAWENANRPERFDVKIGFKAVMEALKNPHNLRVLWERYYRRELIPSRYIRKVLRQGPYVFDPANPTNNLYADVDSWGKVREVAEETLRKPLLSDVQVTDDWSNVNCTSCSNVNCTSCFVSDDIRDNSSLDLNKFIRDELQPNEEFHRLFNDAVDSLYRELQRDLQGTEYAVHNLIKGGSMAKGTAIKNDADLDCVMVMNSIDDASQLRRKLPAIKRRLESCLRGSIGSSWKLASEQKETRFSLQFSMSRYPGETVDVDLLPTFEANVRDIDGTFYRNMLGDTTNWQYYSAALVLIQRHFVTERPALVKDLIRLVKYWRKKFLQKKSAKRLPPSYLLELLTIHAWENANRPDRFDLKIGFKAVIEALKNHQRLRRGPYIIDPANPTKNLYDDVNCWPEVKRVAEETTQKPLLRNVWVSANWK</sequence>
<feature type="domain" description="2'-5'-oligoadenylate synthetase 1" evidence="2">
    <location>
        <begin position="75"/>
        <end position="240"/>
    </location>
</feature>
<dbReference type="InterPro" id="IPR018952">
    <property type="entry name" value="2-5-oligoAdlate_synth_1_dom2/C"/>
</dbReference>
<dbReference type="Proteomes" id="UP001159427">
    <property type="component" value="Unassembled WGS sequence"/>
</dbReference>
<keyword evidence="4" id="KW-1185">Reference proteome</keyword>
<evidence type="ECO:0000313" key="4">
    <source>
        <dbReference type="Proteomes" id="UP001159427"/>
    </source>
</evidence>
<evidence type="ECO:0000256" key="1">
    <source>
        <dbReference type="ARBA" id="ARBA00009526"/>
    </source>
</evidence>
<dbReference type="Gene3D" id="3.30.460.10">
    <property type="entry name" value="Beta Polymerase, domain 2"/>
    <property type="match status" value="1"/>
</dbReference>
<dbReference type="PROSITE" id="PS50152">
    <property type="entry name" value="25A_SYNTH_3"/>
    <property type="match status" value="1"/>
</dbReference>
<dbReference type="CDD" id="cd05400">
    <property type="entry name" value="NT_2-5OAS_ClassI-CCAase"/>
    <property type="match status" value="1"/>
</dbReference>
<dbReference type="InterPro" id="IPR043519">
    <property type="entry name" value="NT_sf"/>
</dbReference>
<protein>
    <recommendedName>
        <fullName evidence="2">2'-5'-oligoadenylate synthetase 1 domain-containing protein</fullName>
    </recommendedName>
</protein>
<proteinExistence type="inferred from homology"/>
<name>A0ABN8LRT4_9CNID</name>
<gene>
    <name evidence="3" type="ORF">PEVE_00044553</name>
</gene>
<organism evidence="3 4">
    <name type="scientific">Porites evermanni</name>
    <dbReference type="NCBI Taxonomy" id="104178"/>
    <lineage>
        <taxon>Eukaryota</taxon>
        <taxon>Metazoa</taxon>
        <taxon>Cnidaria</taxon>
        <taxon>Anthozoa</taxon>
        <taxon>Hexacorallia</taxon>
        <taxon>Scleractinia</taxon>
        <taxon>Fungiina</taxon>
        <taxon>Poritidae</taxon>
        <taxon>Porites</taxon>
    </lineage>
</organism>
<dbReference type="Gene3D" id="1.10.1410.20">
    <property type="entry name" value="2'-5'-oligoadenylate synthetase 1, domain 2"/>
    <property type="match status" value="3"/>
</dbReference>
<dbReference type="PANTHER" id="PTHR11258">
    <property type="entry name" value="2-5 OLIGOADENYLATE SYNTHETASE"/>
    <property type="match status" value="1"/>
</dbReference>
<dbReference type="PANTHER" id="PTHR11258:SF11">
    <property type="entry name" value="C2H2-TYPE DOMAIN-CONTAINING PROTEIN"/>
    <property type="match status" value="1"/>
</dbReference>
<evidence type="ECO:0000313" key="3">
    <source>
        <dbReference type="EMBL" id="CAH3018738.1"/>
    </source>
</evidence>
<dbReference type="InterPro" id="IPR006116">
    <property type="entry name" value="NT_2-5OAS_ClassI-CCAase"/>
</dbReference>
<comment type="caution">
    <text evidence="3">The sequence shown here is derived from an EMBL/GenBank/DDBJ whole genome shotgun (WGS) entry which is preliminary data.</text>
</comment>
<comment type="similarity">
    <text evidence="1">Belongs to the 2-5A synthase family.</text>
</comment>
<feature type="domain" description="2'-5'-oligoadenylate synthetase 1" evidence="2">
    <location>
        <begin position="420"/>
        <end position="518"/>
    </location>
</feature>